<organism evidence="1 2">
    <name type="scientific">Allocatelliglobosispora scoriae</name>
    <dbReference type="NCBI Taxonomy" id="643052"/>
    <lineage>
        <taxon>Bacteria</taxon>
        <taxon>Bacillati</taxon>
        <taxon>Actinomycetota</taxon>
        <taxon>Actinomycetes</taxon>
        <taxon>Micromonosporales</taxon>
        <taxon>Micromonosporaceae</taxon>
        <taxon>Allocatelliglobosispora</taxon>
    </lineage>
</organism>
<dbReference type="InterPro" id="IPR009776">
    <property type="entry name" value="Spore_0_M"/>
</dbReference>
<dbReference type="EMBL" id="JACHMN010000001">
    <property type="protein sequence ID" value="MBB5866963.1"/>
    <property type="molecule type" value="Genomic_DNA"/>
</dbReference>
<sequence>MVFKKLLGSLGIGGPTVDTVLTSPSTQPAGRLTGNVHVRGGGRDVEIEYVTLILSVQANVAGGFHSGGGVELLRVPVAGRFPLASDSTHAIPFSIELPPTTPFNAVYGNLLPGMTMGLRTELSVAKSSDKTDLDPVVVEPMRAQQQILDALGTIGCRYIRTDLRPGGHVGVPVPYVQRVVFLPPFEGRPTPQIPQISFTFAADGQALHVTVETGRTSGDRHSVAHADAERTDWVEIVDSWLRQAFSKPQPAPNQGGFMGGQQGYGQQQYGRPGYGGHQQPYAYHRKPGMGVGGAVAAGVGGAALGFLGGMVIGDMIGDAFSPDGADASNFADGGDGGYTEMGGADSGGDYGGGDYGGGDYASGAEDFGAGDFGGGDFGGGDFGGGDFGGGDFGGDF</sequence>
<dbReference type="PANTHER" id="PTHR40053:SF1">
    <property type="entry name" value="SPORULATION-CONTROL PROTEIN SPO0M"/>
    <property type="match status" value="1"/>
</dbReference>
<protein>
    <submittedName>
        <fullName evidence="1">Sporulation-control protein</fullName>
    </submittedName>
</protein>
<dbReference type="Proteomes" id="UP000587527">
    <property type="component" value="Unassembled WGS sequence"/>
</dbReference>
<evidence type="ECO:0000313" key="1">
    <source>
        <dbReference type="EMBL" id="MBB5866963.1"/>
    </source>
</evidence>
<dbReference type="AlphaFoldDB" id="A0A841BIS9"/>
<proteinExistence type="predicted"/>
<dbReference type="PANTHER" id="PTHR40053">
    <property type="entry name" value="SPORULATION-CONTROL PROTEIN SPO0M"/>
    <property type="match status" value="1"/>
</dbReference>
<evidence type="ECO:0000313" key="2">
    <source>
        <dbReference type="Proteomes" id="UP000587527"/>
    </source>
</evidence>
<dbReference type="RefSeq" id="WP_184831173.1">
    <property type="nucleotide sequence ID" value="NZ_JACHMN010000001.1"/>
</dbReference>
<accession>A0A841BIS9</accession>
<comment type="caution">
    <text evidence="1">The sequence shown here is derived from an EMBL/GenBank/DDBJ whole genome shotgun (WGS) entry which is preliminary data.</text>
</comment>
<dbReference type="Pfam" id="PF07070">
    <property type="entry name" value="Spo0M"/>
    <property type="match status" value="1"/>
</dbReference>
<reference evidence="1 2" key="1">
    <citation type="submission" date="2020-08" db="EMBL/GenBank/DDBJ databases">
        <title>Sequencing the genomes of 1000 actinobacteria strains.</title>
        <authorList>
            <person name="Klenk H.-P."/>
        </authorList>
    </citation>
    <scope>NUCLEOTIDE SEQUENCE [LARGE SCALE GENOMIC DNA]</scope>
    <source>
        <strain evidence="1 2">DSM 45362</strain>
    </source>
</reference>
<gene>
    <name evidence="1" type="ORF">F4553_000342</name>
</gene>
<name>A0A841BIS9_9ACTN</name>
<keyword evidence="2" id="KW-1185">Reference proteome</keyword>